<protein>
    <recommendedName>
        <fullName evidence="3">Beta-ketoacyl synthase N-terminal domain-containing protein</fullName>
    </recommendedName>
</protein>
<dbReference type="InterPro" id="IPR016039">
    <property type="entry name" value="Thiolase-like"/>
</dbReference>
<name>A0A0H3D375_AMYMU</name>
<sequence length="275" mass="29722">MALSLSRASALVRPDRLPFRPDGERDAFQRYVLGPFGIELDFDRLERSPNVGFTELAEGVLDALPQPIDSPDLLVFAYALPDLFPLTAVTAHLNHLLGGHSHSFGVSEQGLPAPFTALKIADAYARSGRCDTLALFVCEQNTLPYADPLVDDNDLVNSAALLYFDGNGGYEFAGTRGGPVLGELVSELTADLDPDSTLLVAGPWIAPEHLDATGLPVRQSAAGSYCTSVWLELARHHADWAGTYRHIVLCDTDPRTDRSQVALLRLRLADSGESP</sequence>
<accession>A0A0H3D375</accession>
<gene>
    <name evidence="1" type="ordered locus">AMED_3627</name>
</gene>
<dbReference type="eggNOG" id="COG0332">
    <property type="taxonomic scope" value="Bacteria"/>
</dbReference>
<dbReference type="AlphaFoldDB" id="A0A0H3D375"/>
<dbReference type="RefSeq" id="WP_013225482.1">
    <property type="nucleotide sequence ID" value="NC_014318.1"/>
</dbReference>
<dbReference type="KEGG" id="amd:AMED_3627"/>
<dbReference type="EMBL" id="CP002000">
    <property type="protein sequence ID" value="ADJ45410.1"/>
    <property type="molecule type" value="Genomic_DNA"/>
</dbReference>
<dbReference type="PATRIC" id="fig|749927.5.peg.3748"/>
<reference evidence="1 2" key="1">
    <citation type="journal article" date="2010" name="Cell Res.">
        <title>Complete genome sequence of the rifamycin SV-producing Amycolatopsis mediterranei U32 revealed its genetic characteristics in phylogeny and metabolism.</title>
        <authorList>
            <person name="Zhao W."/>
            <person name="Zhong Y."/>
            <person name="Yuan H."/>
            <person name="Wang J."/>
            <person name="Zheng H."/>
            <person name="Wang Y."/>
            <person name="Cen X."/>
            <person name="Xu F."/>
            <person name="Bai J."/>
            <person name="Han X."/>
            <person name="Lu G."/>
            <person name="Zhu Y."/>
            <person name="Shao Z."/>
            <person name="Yan H."/>
            <person name="Li C."/>
            <person name="Peng N."/>
            <person name="Zhang Z."/>
            <person name="Zhang Y."/>
            <person name="Lin W."/>
            <person name="Fan Y."/>
            <person name="Qin Z."/>
            <person name="Hu Y."/>
            <person name="Zhu B."/>
            <person name="Wang S."/>
            <person name="Ding X."/>
            <person name="Zhao G.P."/>
        </authorList>
    </citation>
    <scope>NUCLEOTIDE SEQUENCE [LARGE SCALE GENOMIC DNA]</scope>
    <source>
        <strain evidence="2">U-32</strain>
    </source>
</reference>
<dbReference type="GeneID" id="92871379"/>
<evidence type="ECO:0000313" key="1">
    <source>
        <dbReference type="EMBL" id="ADJ45410.1"/>
    </source>
</evidence>
<dbReference type="HOGENOM" id="CLU_1000814_0_0_11"/>
<evidence type="ECO:0000313" key="2">
    <source>
        <dbReference type="Proteomes" id="UP000000328"/>
    </source>
</evidence>
<organism evidence="1 2">
    <name type="scientific">Amycolatopsis mediterranei (strain U-32)</name>
    <dbReference type="NCBI Taxonomy" id="749927"/>
    <lineage>
        <taxon>Bacteria</taxon>
        <taxon>Bacillati</taxon>
        <taxon>Actinomycetota</taxon>
        <taxon>Actinomycetes</taxon>
        <taxon>Pseudonocardiales</taxon>
        <taxon>Pseudonocardiaceae</taxon>
        <taxon>Amycolatopsis</taxon>
    </lineage>
</organism>
<dbReference type="Gene3D" id="3.40.47.10">
    <property type="match status" value="1"/>
</dbReference>
<dbReference type="SUPFAM" id="SSF53901">
    <property type="entry name" value="Thiolase-like"/>
    <property type="match status" value="1"/>
</dbReference>
<evidence type="ECO:0008006" key="3">
    <source>
        <dbReference type="Google" id="ProtNLM"/>
    </source>
</evidence>
<proteinExistence type="predicted"/>
<dbReference type="GO" id="GO:0016746">
    <property type="term" value="F:acyltransferase activity"/>
    <property type="evidence" value="ECO:0007669"/>
    <property type="project" value="InterPro"/>
</dbReference>
<dbReference type="Proteomes" id="UP000000328">
    <property type="component" value="Chromosome"/>
</dbReference>
<dbReference type="OrthoDB" id="3539120at2"/>